<dbReference type="NCBIfam" id="TIGR00706">
    <property type="entry name" value="SppA_dom"/>
    <property type="match status" value="1"/>
</dbReference>
<keyword evidence="10" id="KW-1185">Reference proteome</keyword>
<dbReference type="CDD" id="cd07023">
    <property type="entry name" value="S49_Sppa_N_C"/>
    <property type="match status" value="1"/>
</dbReference>
<protein>
    <submittedName>
        <fullName evidence="9">Signal peptide peptidase SppA</fullName>
    </submittedName>
</protein>
<dbReference type="CDD" id="cd07018">
    <property type="entry name" value="S49_SppA_67K_type"/>
    <property type="match status" value="1"/>
</dbReference>
<dbReference type="OrthoDB" id="9764363at2"/>
<dbReference type="GO" id="GO:0006465">
    <property type="term" value="P:signal peptide processing"/>
    <property type="evidence" value="ECO:0007669"/>
    <property type="project" value="InterPro"/>
</dbReference>
<dbReference type="Gene3D" id="3.90.226.10">
    <property type="entry name" value="2-enoyl-CoA Hydratase, Chain A, domain 1"/>
    <property type="match status" value="3"/>
</dbReference>
<dbReference type="InterPro" id="IPR004634">
    <property type="entry name" value="Pept_S49_pIV"/>
</dbReference>
<dbReference type="SUPFAM" id="SSF52096">
    <property type="entry name" value="ClpP/crotonase"/>
    <property type="match status" value="2"/>
</dbReference>
<evidence type="ECO:0000256" key="4">
    <source>
        <dbReference type="ARBA" id="ARBA00022801"/>
    </source>
</evidence>
<dbReference type="InterPro" id="IPR004635">
    <property type="entry name" value="Pept_S49_SppA"/>
</dbReference>
<dbReference type="GO" id="GO:0016020">
    <property type="term" value="C:membrane"/>
    <property type="evidence" value="ECO:0007669"/>
    <property type="project" value="UniProtKB-SubCell"/>
</dbReference>
<accession>A0A411YJY7</accession>
<dbReference type="AlphaFoldDB" id="A0A411YJY7"/>
<evidence type="ECO:0000313" key="10">
    <source>
        <dbReference type="Proteomes" id="UP000291469"/>
    </source>
</evidence>
<dbReference type="EMBL" id="CP036402">
    <property type="protein sequence ID" value="QBI21518.1"/>
    <property type="molecule type" value="Genomic_DNA"/>
</dbReference>
<dbReference type="PIRSF" id="PIRSF001217">
    <property type="entry name" value="Protease_4_SppA"/>
    <property type="match status" value="1"/>
</dbReference>
<keyword evidence="3" id="KW-0645">Protease</keyword>
<feature type="active site" description="Proton donor/acceptor" evidence="7">
    <location>
        <position position="160"/>
    </location>
</feature>
<gene>
    <name evidence="9" type="primary">sppA</name>
    <name evidence="9" type="ORF">ER308_19380</name>
</gene>
<evidence type="ECO:0000256" key="7">
    <source>
        <dbReference type="PIRSR" id="PIRSR001217-1"/>
    </source>
</evidence>
<feature type="active site" description="Nucleophile" evidence="7">
    <location>
        <position position="356"/>
    </location>
</feature>
<feature type="domain" description="Peptidase S49" evidence="8">
    <location>
        <begin position="87"/>
        <end position="242"/>
    </location>
</feature>
<keyword evidence="5" id="KW-0720">Serine protease</keyword>
<dbReference type="RefSeq" id="WP_131156510.1">
    <property type="nucleotide sequence ID" value="NZ_CP036402.1"/>
</dbReference>
<dbReference type="InterPro" id="IPR047272">
    <property type="entry name" value="S49_SppA_C"/>
</dbReference>
<comment type="subcellular location">
    <subcellularLocation>
        <location evidence="1">Membrane</location>
    </subcellularLocation>
</comment>
<evidence type="ECO:0000256" key="3">
    <source>
        <dbReference type="ARBA" id="ARBA00022670"/>
    </source>
</evidence>
<dbReference type="PANTHER" id="PTHR33209">
    <property type="entry name" value="PROTEASE 4"/>
    <property type="match status" value="1"/>
</dbReference>
<proteinExistence type="inferred from homology"/>
<dbReference type="InterPro" id="IPR047217">
    <property type="entry name" value="S49_SppA_67K_type_N"/>
</dbReference>
<dbReference type="PANTHER" id="PTHR33209:SF1">
    <property type="entry name" value="PEPTIDASE S49 DOMAIN-CONTAINING PROTEIN"/>
    <property type="match status" value="1"/>
</dbReference>
<name>A0A411YJY7_9ACTN</name>
<evidence type="ECO:0000256" key="6">
    <source>
        <dbReference type="ARBA" id="ARBA00023136"/>
    </source>
</evidence>
<dbReference type="GO" id="GO:0008236">
    <property type="term" value="F:serine-type peptidase activity"/>
    <property type="evidence" value="ECO:0007669"/>
    <property type="project" value="UniProtKB-KW"/>
</dbReference>
<dbReference type="KEGG" id="erz:ER308_19380"/>
<keyword evidence="4" id="KW-0378">Hydrolase</keyword>
<evidence type="ECO:0000256" key="1">
    <source>
        <dbReference type="ARBA" id="ARBA00004370"/>
    </source>
</evidence>
<evidence type="ECO:0000256" key="5">
    <source>
        <dbReference type="ARBA" id="ARBA00022825"/>
    </source>
</evidence>
<dbReference type="Pfam" id="PF01343">
    <property type="entry name" value="Peptidase_S49"/>
    <property type="match status" value="2"/>
</dbReference>
<dbReference type="InterPro" id="IPR002142">
    <property type="entry name" value="Peptidase_S49"/>
</dbReference>
<organism evidence="9 10">
    <name type="scientific">Egibacter rhizosphaerae</name>
    <dbReference type="NCBI Taxonomy" id="1670831"/>
    <lineage>
        <taxon>Bacteria</taxon>
        <taxon>Bacillati</taxon>
        <taxon>Actinomycetota</taxon>
        <taxon>Nitriliruptoria</taxon>
        <taxon>Egibacterales</taxon>
        <taxon>Egibacteraceae</taxon>
        <taxon>Egibacter</taxon>
    </lineage>
</organism>
<evidence type="ECO:0000259" key="8">
    <source>
        <dbReference type="Pfam" id="PF01343"/>
    </source>
</evidence>
<dbReference type="InterPro" id="IPR029045">
    <property type="entry name" value="ClpP/crotonase-like_dom_sf"/>
</dbReference>
<evidence type="ECO:0000313" key="9">
    <source>
        <dbReference type="EMBL" id="QBI21518.1"/>
    </source>
</evidence>
<comment type="similarity">
    <text evidence="2">Belongs to the peptidase S49 family.</text>
</comment>
<dbReference type="Proteomes" id="UP000291469">
    <property type="component" value="Chromosome"/>
</dbReference>
<evidence type="ECO:0000256" key="2">
    <source>
        <dbReference type="ARBA" id="ARBA00008683"/>
    </source>
</evidence>
<keyword evidence="6" id="KW-0472">Membrane</keyword>
<feature type="domain" description="Peptidase S49" evidence="8">
    <location>
        <begin position="339"/>
        <end position="490"/>
    </location>
</feature>
<reference evidence="9 10" key="1">
    <citation type="submission" date="2019-01" db="EMBL/GenBank/DDBJ databases">
        <title>Egibacter rhizosphaerae EGI 80759T.</title>
        <authorList>
            <person name="Chen D.-D."/>
            <person name="Tian Y."/>
            <person name="Jiao J.-Y."/>
            <person name="Zhang X.-T."/>
            <person name="Zhang Y.-G."/>
            <person name="Zhang Y."/>
            <person name="Xiao M."/>
            <person name="Shu W.-S."/>
            <person name="Li W.-J."/>
        </authorList>
    </citation>
    <scope>NUCLEOTIDE SEQUENCE [LARGE SCALE GENOMIC DNA]</scope>
    <source>
        <strain evidence="9 10">EGI 80759</strain>
    </source>
</reference>
<sequence length="550" mass="59540">MPVSRLRARVRPPRVLALDLSQPVTDAPPGGLVGRLSGPKRPQLRDVLEVLEAAAADPRVRVLHARVDQPAASWAHAEELREAVAAFRRSGKPALAHAQSFGEAGDGTLSYFVAAAFDEVWLQPSGEVGLVGVAREERFLADMLDKLDVRPELDRRHEYKTAANVATHREFTDAHREFADRMVESHYEHLVAGVGGDRSLSHEAVTALVDRAPIAAEEARDAGLVDRLAYRDEVVAESKQRAGEGAQVTTLAAYRSLVRRRQLRPGRRTTVALVHGHGAIQAGRNRRSMMGPVMGSDTVTLGFQQAIRDKKVRAICFRVDSPGGSAVASDAVWRAVARAREAGKPVVVSMGSVAGSGGYWVAMGADRIVAAHGTLTGSIGVVSGKFVLRGLRERLGITSDAVERGAHARMFSTEQSFSDDEWEQVQAFLDRVYDEFVRKVAEGRAMSPEEVHEHARGRVWTGADAAERGLVDRLGGYRAAFATVRQLVGLPTDARLRVRVLPRQSLAERLGIKQSDFDDARAVARELGAALRGAGLDAGVVRMSGDAARD</sequence>